<protein>
    <submittedName>
        <fullName evidence="1">Uncharacterized protein</fullName>
    </submittedName>
</protein>
<proteinExistence type="predicted"/>
<evidence type="ECO:0000313" key="2">
    <source>
        <dbReference type="Proteomes" id="UP000709295"/>
    </source>
</evidence>
<dbReference type="Proteomes" id="UP000709295">
    <property type="component" value="Unassembled WGS sequence"/>
</dbReference>
<reference evidence="1" key="1">
    <citation type="submission" date="2021-01" db="EMBL/GenBank/DDBJ databases">
        <title>Phytophthora aleatoria, a newly-described species from Pinus radiata is distinct from Phytophthora cactorum isolates based on comparative genomics.</title>
        <authorList>
            <person name="Mcdougal R."/>
            <person name="Panda P."/>
            <person name="Williams N."/>
            <person name="Studholme D.J."/>
        </authorList>
    </citation>
    <scope>NUCLEOTIDE SEQUENCE</scope>
    <source>
        <strain evidence="1">NZFS 4037</strain>
    </source>
</reference>
<accession>A0A8J5LUC1</accession>
<keyword evidence="2" id="KW-1185">Reference proteome</keyword>
<sequence>MGTFRCNHDVQQKQTDSMAAVALAAFQRREEREESERRDGSSPETITVARRRVASMAFNCCQLPRREILRQLRGGEDYGCRLVRLHGSSEDRQSDTFRSVSVLDDYIYRPHFCDAVSLYEFAARSFRRLKHSGTNQDIFYLEGHPLYATHCVGMHLAESVPMITGFQIPQWKDDAPTSKREQYATAVLVLFRPFRCVDDLLGGERNTIVGG</sequence>
<gene>
    <name evidence="1" type="ORF">JG688_00018717</name>
</gene>
<comment type="caution">
    <text evidence="1">The sequence shown here is derived from an EMBL/GenBank/DDBJ whole genome shotgun (WGS) entry which is preliminary data.</text>
</comment>
<name>A0A8J5LUC1_9STRA</name>
<dbReference type="EMBL" id="JAENGY010003733">
    <property type="protein sequence ID" value="KAG6941344.1"/>
    <property type="molecule type" value="Genomic_DNA"/>
</dbReference>
<dbReference type="AlphaFoldDB" id="A0A8J5LUC1"/>
<organism evidence="1 2">
    <name type="scientific">Phytophthora aleatoria</name>
    <dbReference type="NCBI Taxonomy" id="2496075"/>
    <lineage>
        <taxon>Eukaryota</taxon>
        <taxon>Sar</taxon>
        <taxon>Stramenopiles</taxon>
        <taxon>Oomycota</taxon>
        <taxon>Peronosporomycetes</taxon>
        <taxon>Peronosporales</taxon>
        <taxon>Peronosporaceae</taxon>
        <taxon>Phytophthora</taxon>
    </lineage>
</organism>
<evidence type="ECO:0000313" key="1">
    <source>
        <dbReference type="EMBL" id="KAG6941344.1"/>
    </source>
</evidence>